<dbReference type="EMBL" id="WJBC01000012">
    <property type="protein sequence ID" value="MBC3804656.1"/>
    <property type="molecule type" value="Genomic_DNA"/>
</dbReference>
<gene>
    <name evidence="6" type="ORF">GH808_09465</name>
</gene>
<dbReference type="PANTHER" id="PTHR32329:SF2">
    <property type="entry name" value="BIFUNCTIONAL PROTEIN [INCLUDES 2-HYDROXYACYL-COA DEHYDRATASE (N-TER) AND ITS ACTIVATOR DOMAIN (C_TERM)"/>
    <property type="match status" value="1"/>
</dbReference>
<evidence type="ECO:0000256" key="1">
    <source>
        <dbReference type="ARBA" id="ARBA00001966"/>
    </source>
</evidence>
<dbReference type="InterPro" id="IPR008275">
    <property type="entry name" value="CoA_E_activase_dom"/>
</dbReference>
<proteinExistence type="predicted"/>
<dbReference type="RefSeq" id="WP_186842541.1">
    <property type="nucleotide sequence ID" value="NZ_WJBC01000012.1"/>
</dbReference>
<dbReference type="PANTHER" id="PTHR32329">
    <property type="entry name" value="BIFUNCTIONAL PROTEIN [INCLUDES 2-HYDROXYACYL-COA DEHYDRATASE (N-TER) AND ITS ACTIVATOR DOMAIN (C_TERM)-RELATED"/>
    <property type="match status" value="1"/>
</dbReference>
<evidence type="ECO:0000313" key="6">
    <source>
        <dbReference type="EMBL" id="MBC3804656.1"/>
    </source>
</evidence>
<name>A0ABR6WVZ2_9FIRM</name>
<dbReference type="InterPro" id="IPR043129">
    <property type="entry name" value="ATPase_NBD"/>
</dbReference>
<dbReference type="InterPro" id="IPR002731">
    <property type="entry name" value="ATPase_BadF"/>
</dbReference>
<feature type="domain" description="ATPase BadF/BadG/BcrA/BcrD type" evidence="5">
    <location>
        <begin position="4"/>
        <end position="245"/>
    </location>
</feature>
<evidence type="ECO:0000256" key="2">
    <source>
        <dbReference type="ARBA" id="ARBA00022723"/>
    </source>
</evidence>
<keyword evidence="4" id="KW-0411">Iron-sulfur</keyword>
<dbReference type="SUPFAM" id="SSF53067">
    <property type="entry name" value="Actin-like ATPase domain"/>
    <property type="match status" value="1"/>
</dbReference>
<evidence type="ECO:0000256" key="4">
    <source>
        <dbReference type="ARBA" id="ARBA00023014"/>
    </source>
</evidence>
<dbReference type="NCBIfam" id="TIGR00241">
    <property type="entry name" value="CoA_E_activ"/>
    <property type="match status" value="1"/>
</dbReference>
<comment type="caution">
    <text evidence="6">The sequence shown here is derived from an EMBL/GenBank/DDBJ whole genome shotgun (WGS) entry which is preliminary data.</text>
</comment>
<evidence type="ECO:0000259" key="5">
    <source>
        <dbReference type="Pfam" id="PF01869"/>
    </source>
</evidence>
<sequence>MVTLGIDSGSKTTKAVLFDKTGIVKTMLVPTSANPKKSLNRLYHELYSPQVNYTVVTGYGRELLAAADQQVTEITCHAKGSLFLNPDIQGIVDIGGQDSKVIVLNQQGRVKDFLMNDKCAAGTGRFIENTMGILEIEMDDLDRTIASCKPVHISSMCTVFAESEVISLLAKDIVPGDIALGVIHSIAERTAQFAKRLALGENIFFSGGLSNSKIMTEILASYLEIPTKTHPYGQYAGAIGAAVIGWEKCGERL</sequence>
<keyword evidence="3" id="KW-0408">Iron</keyword>
<comment type="cofactor">
    <cofactor evidence="1">
        <name>[4Fe-4S] cluster</name>
        <dbReference type="ChEBI" id="CHEBI:49883"/>
    </cofactor>
</comment>
<dbReference type="Proteomes" id="UP000603234">
    <property type="component" value="Unassembled WGS sequence"/>
</dbReference>
<accession>A0ABR6WVZ2</accession>
<evidence type="ECO:0000256" key="3">
    <source>
        <dbReference type="ARBA" id="ARBA00023004"/>
    </source>
</evidence>
<dbReference type="Pfam" id="PF01869">
    <property type="entry name" value="BcrAD_BadFG"/>
    <property type="match status" value="1"/>
</dbReference>
<organism evidence="6 7">
    <name type="scientific">Acetobacterium fimetarium</name>
    <dbReference type="NCBI Taxonomy" id="52691"/>
    <lineage>
        <taxon>Bacteria</taxon>
        <taxon>Bacillati</taxon>
        <taxon>Bacillota</taxon>
        <taxon>Clostridia</taxon>
        <taxon>Eubacteriales</taxon>
        <taxon>Eubacteriaceae</taxon>
        <taxon>Acetobacterium</taxon>
    </lineage>
</organism>
<protein>
    <recommendedName>
        <fullName evidence="5">ATPase BadF/BadG/BcrA/BcrD type domain-containing protein</fullName>
    </recommendedName>
</protein>
<reference evidence="6 7" key="1">
    <citation type="journal article" date="2020" name="mSystems">
        <title>Defining Genomic and Predicted Metabolic Features of the Acetobacterium Genus.</title>
        <authorList>
            <person name="Ross D.E."/>
            <person name="Marshall C.W."/>
            <person name="Gulliver D."/>
            <person name="May H.D."/>
            <person name="Norman R.S."/>
        </authorList>
    </citation>
    <scope>NUCLEOTIDE SEQUENCE [LARGE SCALE GENOMIC DNA]</scope>
    <source>
        <strain evidence="6 7">DSM 8238</strain>
    </source>
</reference>
<dbReference type="Gene3D" id="3.30.420.40">
    <property type="match status" value="2"/>
</dbReference>
<keyword evidence="7" id="KW-1185">Reference proteome</keyword>
<keyword evidence="2" id="KW-0479">Metal-binding</keyword>
<dbReference type="CDD" id="cd24036">
    <property type="entry name" value="ASKHA_NBD_BcrAD_BadFG_HgdC_HadI"/>
    <property type="match status" value="1"/>
</dbReference>
<dbReference type="InterPro" id="IPR051805">
    <property type="entry name" value="Dehydratase_Activator_Redct"/>
</dbReference>
<evidence type="ECO:0000313" key="7">
    <source>
        <dbReference type="Proteomes" id="UP000603234"/>
    </source>
</evidence>